<proteinExistence type="inferred from homology"/>
<dbReference type="EMBL" id="KB644410">
    <property type="protein sequence ID" value="EPS27356.1"/>
    <property type="molecule type" value="Genomic_DNA"/>
</dbReference>
<name>S7ZFF2_PENO1</name>
<dbReference type="Pfam" id="PF04511">
    <property type="entry name" value="DER1"/>
    <property type="match status" value="1"/>
</dbReference>
<dbReference type="STRING" id="933388.S7ZFF2"/>
<keyword evidence="10" id="KW-1185">Reference proteome</keyword>
<keyword evidence="4 7" id="KW-0256">Endoplasmic reticulum</keyword>
<evidence type="ECO:0000256" key="4">
    <source>
        <dbReference type="ARBA" id="ARBA00022824"/>
    </source>
</evidence>
<keyword evidence="3 7" id="KW-0812">Transmembrane</keyword>
<protein>
    <recommendedName>
        <fullName evidence="7">Derlin</fullName>
    </recommendedName>
</protein>
<dbReference type="SUPFAM" id="SSF144091">
    <property type="entry name" value="Rhomboid-like"/>
    <property type="match status" value="1"/>
</dbReference>
<dbReference type="Proteomes" id="UP000019376">
    <property type="component" value="Unassembled WGS sequence"/>
</dbReference>
<dbReference type="InterPro" id="IPR035952">
    <property type="entry name" value="Rhomboid-like_sf"/>
</dbReference>
<evidence type="ECO:0000256" key="2">
    <source>
        <dbReference type="ARBA" id="ARBA00008917"/>
    </source>
</evidence>
<gene>
    <name evidence="9" type="ORF">PDE_02299</name>
</gene>
<reference evidence="9 10" key="1">
    <citation type="journal article" date="2013" name="PLoS ONE">
        <title>Genomic and secretomic analyses reveal unique features of the lignocellulolytic enzyme system of Penicillium decumbens.</title>
        <authorList>
            <person name="Liu G."/>
            <person name="Zhang L."/>
            <person name="Wei X."/>
            <person name="Zou G."/>
            <person name="Qin Y."/>
            <person name="Ma L."/>
            <person name="Li J."/>
            <person name="Zheng H."/>
            <person name="Wang S."/>
            <person name="Wang C."/>
            <person name="Xun L."/>
            <person name="Zhao G.-P."/>
            <person name="Zhou Z."/>
            <person name="Qu Y."/>
        </authorList>
    </citation>
    <scope>NUCLEOTIDE SEQUENCE [LARGE SCALE GENOMIC DNA]</scope>
    <source>
        <strain evidence="10">114-2 / CGMCC 5302</strain>
    </source>
</reference>
<evidence type="ECO:0000256" key="5">
    <source>
        <dbReference type="ARBA" id="ARBA00022989"/>
    </source>
</evidence>
<evidence type="ECO:0000313" key="10">
    <source>
        <dbReference type="Proteomes" id="UP000019376"/>
    </source>
</evidence>
<dbReference type="PhylomeDB" id="S7ZFF2"/>
<evidence type="ECO:0000256" key="1">
    <source>
        <dbReference type="ARBA" id="ARBA00004477"/>
    </source>
</evidence>
<evidence type="ECO:0000256" key="7">
    <source>
        <dbReference type="RuleBase" id="RU363059"/>
    </source>
</evidence>
<comment type="caution">
    <text evidence="7">Lacks conserved residue(s) required for the propagation of feature annotation.</text>
</comment>
<dbReference type="InterPro" id="IPR007599">
    <property type="entry name" value="DER1"/>
</dbReference>
<dbReference type="PANTHER" id="PTHR11009">
    <property type="entry name" value="DER1-LIKE PROTEIN, DERLIN"/>
    <property type="match status" value="1"/>
</dbReference>
<dbReference type="OrthoDB" id="19102at2759"/>
<comment type="similarity">
    <text evidence="2 7">Belongs to the derlin family.</text>
</comment>
<feature type="transmembrane region" description="Helical" evidence="7">
    <location>
        <begin position="138"/>
        <end position="160"/>
    </location>
</feature>
<evidence type="ECO:0000313" key="9">
    <source>
        <dbReference type="EMBL" id="EPS27356.1"/>
    </source>
</evidence>
<dbReference type="GO" id="GO:0006950">
    <property type="term" value="P:response to stress"/>
    <property type="evidence" value="ECO:0007669"/>
    <property type="project" value="UniProtKB-ARBA"/>
</dbReference>
<evidence type="ECO:0000256" key="6">
    <source>
        <dbReference type="ARBA" id="ARBA00023136"/>
    </source>
</evidence>
<feature type="compositionally biased region" description="Polar residues" evidence="8">
    <location>
        <begin position="226"/>
        <end position="239"/>
    </location>
</feature>
<accession>S7ZFF2</accession>
<organism evidence="9 10">
    <name type="scientific">Penicillium oxalicum (strain 114-2 / CGMCC 5302)</name>
    <name type="common">Penicillium decumbens</name>
    <dbReference type="NCBI Taxonomy" id="933388"/>
    <lineage>
        <taxon>Eukaryota</taxon>
        <taxon>Fungi</taxon>
        <taxon>Dikarya</taxon>
        <taxon>Ascomycota</taxon>
        <taxon>Pezizomycotina</taxon>
        <taxon>Eurotiomycetes</taxon>
        <taxon>Eurotiomycetidae</taxon>
        <taxon>Eurotiales</taxon>
        <taxon>Aspergillaceae</taxon>
        <taxon>Penicillium</taxon>
    </lineage>
</organism>
<feature type="transmembrane region" description="Helical" evidence="7">
    <location>
        <begin position="14"/>
        <end position="38"/>
    </location>
</feature>
<evidence type="ECO:0000256" key="3">
    <source>
        <dbReference type="ARBA" id="ARBA00022692"/>
    </source>
</evidence>
<dbReference type="GO" id="GO:0005789">
    <property type="term" value="C:endoplasmic reticulum membrane"/>
    <property type="evidence" value="ECO:0007669"/>
    <property type="project" value="UniProtKB-SubCell"/>
</dbReference>
<keyword evidence="5 7" id="KW-1133">Transmembrane helix</keyword>
<comment type="subcellular location">
    <subcellularLocation>
        <location evidence="1 7">Endoplasmic reticulum membrane</location>
        <topology evidence="1 7">Multi-pass membrane protein</topology>
    </subcellularLocation>
</comment>
<evidence type="ECO:0000256" key="8">
    <source>
        <dbReference type="SAM" id="MobiDB-lite"/>
    </source>
</evidence>
<dbReference type="HOGENOM" id="CLU_051898_7_0_1"/>
<keyword evidence="6 7" id="KW-0472">Membrane</keyword>
<dbReference type="eggNOG" id="KOG0858">
    <property type="taxonomic scope" value="Eukaryota"/>
</dbReference>
<comment type="function">
    <text evidence="7">May be involved in the degradation of misfolded endoplasmic reticulum (ER) luminal proteins.</text>
</comment>
<feature type="compositionally biased region" description="Low complexity" evidence="8">
    <location>
        <begin position="241"/>
        <end position="254"/>
    </location>
</feature>
<dbReference type="AlphaFoldDB" id="S7ZFF2"/>
<feature type="region of interest" description="Disordered" evidence="8">
    <location>
        <begin position="225"/>
        <end position="254"/>
    </location>
</feature>
<feature type="transmembrane region" description="Helical" evidence="7">
    <location>
        <begin position="93"/>
        <end position="126"/>
    </location>
</feature>
<sequence length="254" mass="28461">MDFFWSAPPVARTLTAATLIESVLVYGQVLGGGRIVYLPKRIFLKFPPELWRIASGFCLTGPDLQCLFDLYNLWRYSSALELESVRFPRPGDFFIYVLFVSIVIQLTAGLYFGFVSFLPALIMALIWTYAQEKRGTKVTFFVITIPVMYLPATMLCFTLIRGGWPGVLLECTGILAAHLYDFLTRIYPTYGGGRNFISTPLFVQRFFYKHTPNVGSRGYGTAYQAPPSSVSQGRTSGFNAGSRWGSWGSGRRLG</sequence>